<accession>A0A346Y742</accession>
<proteinExistence type="predicted"/>
<protein>
    <submittedName>
        <fullName evidence="2">Uncharacterized protein</fullName>
    </submittedName>
</protein>
<organism evidence="2 3">
    <name type="scientific">Euzebya pacifica</name>
    <dbReference type="NCBI Taxonomy" id="1608957"/>
    <lineage>
        <taxon>Bacteria</taxon>
        <taxon>Bacillati</taxon>
        <taxon>Actinomycetota</taxon>
        <taxon>Nitriliruptoria</taxon>
        <taxon>Euzebyales</taxon>
    </lineage>
</organism>
<reference evidence="2 3" key="1">
    <citation type="submission" date="2018-09" db="EMBL/GenBank/DDBJ databases">
        <title>Complete genome sequence of Euzebya sp. DY32-46 isolated from seawater of Pacific Ocean.</title>
        <authorList>
            <person name="Xu L."/>
            <person name="Wu Y.-H."/>
            <person name="Xu X.-W."/>
        </authorList>
    </citation>
    <scope>NUCLEOTIDE SEQUENCE [LARGE SCALE GENOMIC DNA]</scope>
    <source>
        <strain evidence="2 3">DY32-46</strain>
        <plasmid evidence="3">pedy32-46i</plasmid>
    </source>
</reference>
<dbReference type="KEGG" id="euz:DVS28_b0549"/>
<gene>
    <name evidence="2" type="ORF">DVS28_b0549</name>
</gene>
<dbReference type="Proteomes" id="UP000264006">
    <property type="component" value="Plasmid pEDY32-46I"/>
</dbReference>
<dbReference type="EMBL" id="CP031166">
    <property type="protein sequence ID" value="AXV10289.1"/>
    <property type="molecule type" value="Genomic_DNA"/>
</dbReference>
<keyword evidence="2" id="KW-0614">Plasmid</keyword>
<evidence type="ECO:0000313" key="2">
    <source>
        <dbReference type="EMBL" id="AXV10289.1"/>
    </source>
</evidence>
<geneLocation type="plasmid" evidence="3">
    <name>pedy32-46i</name>
</geneLocation>
<sequence length="40" mass="4500">MTQDHPKMPHPEPPPTGNSNTPPRRYSLLDKILFLFTGPA</sequence>
<feature type="compositionally biased region" description="Basic and acidic residues" evidence="1">
    <location>
        <begin position="1"/>
        <end position="10"/>
    </location>
</feature>
<evidence type="ECO:0000313" key="3">
    <source>
        <dbReference type="Proteomes" id="UP000264006"/>
    </source>
</evidence>
<keyword evidence="3" id="KW-1185">Reference proteome</keyword>
<name>A0A346Y742_9ACTN</name>
<feature type="region of interest" description="Disordered" evidence="1">
    <location>
        <begin position="1"/>
        <end position="25"/>
    </location>
</feature>
<evidence type="ECO:0000256" key="1">
    <source>
        <dbReference type="SAM" id="MobiDB-lite"/>
    </source>
</evidence>
<dbReference type="AlphaFoldDB" id="A0A346Y742"/>